<sequence length="55" mass="5927">MKTLCILGNFAGGFLMSPPPRSAISALLWLGTRSHPVVTLLVTTAFLVAWRKDNG</sequence>
<proteinExistence type="predicted"/>
<dbReference type="EMBL" id="OMOR01000001">
    <property type="protein sequence ID" value="SPH22350.1"/>
    <property type="molecule type" value="Genomic_DNA"/>
</dbReference>
<evidence type="ECO:0000313" key="1">
    <source>
        <dbReference type="EMBL" id="SPH22350.1"/>
    </source>
</evidence>
<dbReference type="AlphaFoldDB" id="A0A2R8BGT7"/>
<accession>A0A2R8BGT7</accession>
<protein>
    <submittedName>
        <fullName evidence="1">Uncharacterized protein</fullName>
    </submittedName>
</protein>
<organism evidence="1 2">
    <name type="scientific">Ascidiaceihabitans donghaensis</name>
    <dbReference type="NCBI Taxonomy" id="1510460"/>
    <lineage>
        <taxon>Bacteria</taxon>
        <taxon>Pseudomonadati</taxon>
        <taxon>Pseudomonadota</taxon>
        <taxon>Alphaproteobacteria</taxon>
        <taxon>Rhodobacterales</taxon>
        <taxon>Paracoccaceae</taxon>
        <taxon>Ascidiaceihabitans</taxon>
    </lineage>
</organism>
<gene>
    <name evidence="1" type="ORF">ASD8599_03094</name>
</gene>
<name>A0A2R8BGT7_9RHOB</name>
<evidence type="ECO:0000313" key="2">
    <source>
        <dbReference type="Proteomes" id="UP000244880"/>
    </source>
</evidence>
<keyword evidence="2" id="KW-1185">Reference proteome</keyword>
<reference evidence="1 2" key="1">
    <citation type="submission" date="2018-03" db="EMBL/GenBank/DDBJ databases">
        <authorList>
            <person name="Keele B.F."/>
        </authorList>
    </citation>
    <scope>NUCLEOTIDE SEQUENCE [LARGE SCALE GENOMIC DNA]</scope>
    <source>
        <strain evidence="1 2">CECT 8599</strain>
    </source>
</reference>
<dbReference type="Proteomes" id="UP000244880">
    <property type="component" value="Unassembled WGS sequence"/>
</dbReference>